<evidence type="ECO:0000313" key="2">
    <source>
        <dbReference type="Proteomes" id="UP001165960"/>
    </source>
</evidence>
<comment type="caution">
    <text evidence="1">The sequence shown here is derived from an EMBL/GenBank/DDBJ whole genome shotgun (WGS) entry which is preliminary data.</text>
</comment>
<proteinExistence type="predicted"/>
<reference evidence="1" key="1">
    <citation type="submission" date="2022-04" db="EMBL/GenBank/DDBJ databases">
        <title>Genome of the entomopathogenic fungus Entomophthora muscae.</title>
        <authorList>
            <person name="Elya C."/>
            <person name="Lovett B.R."/>
            <person name="Lee E."/>
            <person name="Macias A.M."/>
            <person name="Hajek A.E."/>
            <person name="De Bivort B.L."/>
            <person name="Kasson M.T."/>
            <person name="De Fine Licht H.H."/>
            <person name="Stajich J.E."/>
        </authorList>
    </citation>
    <scope>NUCLEOTIDE SEQUENCE</scope>
    <source>
        <strain evidence="1">Berkeley</strain>
    </source>
</reference>
<name>A0ACC2RQA1_9FUNG</name>
<keyword evidence="2" id="KW-1185">Reference proteome</keyword>
<accession>A0ACC2RQA1</accession>
<protein>
    <submittedName>
        <fullName evidence="1">Uncharacterized protein</fullName>
    </submittedName>
</protein>
<gene>
    <name evidence="1" type="ORF">DSO57_1036300</name>
</gene>
<evidence type="ECO:0000313" key="1">
    <source>
        <dbReference type="EMBL" id="KAJ9052232.1"/>
    </source>
</evidence>
<sequence length="165" mass="18509">MEATNIKITQTPKCVTIEVGNEEETSHINTTYAHSEPDTEDNAMGITPSGSNYPQYKNKATQTKYYSPYYNYYLYPNYPPYFSYPLYPNYPLPEGGSQAMVSIKTESPEHSLVNQEDPVNDPSPSSARQEFEEETYSFGTFVHDDLSAYHGDALADQQGSSSPAE</sequence>
<dbReference type="Proteomes" id="UP001165960">
    <property type="component" value="Unassembled WGS sequence"/>
</dbReference>
<organism evidence="1 2">
    <name type="scientific">Entomophthora muscae</name>
    <dbReference type="NCBI Taxonomy" id="34485"/>
    <lineage>
        <taxon>Eukaryota</taxon>
        <taxon>Fungi</taxon>
        <taxon>Fungi incertae sedis</taxon>
        <taxon>Zoopagomycota</taxon>
        <taxon>Entomophthoromycotina</taxon>
        <taxon>Entomophthoromycetes</taxon>
        <taxon>Entomophthorales</taxon>
        <taxon>Entomophthoraceae</taxon>
        <taxon>Entomophthora</taxon>
    </lineage>
</organism>
<dbReference type="EMBL" id="QTSX02006734">
    <property type="protein sequence ID" value="KAJ9052232.1"/>
    <property type="molecule type" value="Genomic_DNA"/>
</dbReference>